<keyword evidence="7" id="KW-0863">Zinc-finger</keyword>
<evidence type="ECO:0000313" key="11">
    <source>
        <dbReference type="Proteomes" id="UP000266861"/>
    </source>
</evidence>
<keyword evidence="7" id="KW-0479">Metal-binding</keyword>
<dbReference type="GO" id="GO:0004519">
    <property type="term" value="F:endonuclease activity"/>
    <property type="evidence" value="ECO:0007669"/>
    <property type="project" value="UniProtKB-KW"/>
</dbReference>
<feature type="domain" description="CCHC-type" evidence="9">
    <location>
        <begin position="123"/>
        <end position="137"/>
    </location>
</feature>
<evidence type="ECO:0000313" key="10">
    <source>
        <dbReference type="EMBL" id="RHZ82218.1"/>
    </source>
</evidence>
<keyword evidence="6" id="KW-0695">RNA-directed DNA polymerase</keyword>
<dbReference type="AlphaFoldDB" id="A0A397J641"/>
<gene>
    <name evidence="10" type="ORF">Glove_110g100</name>
</gene>
<keyword evidence="1" id="KW-0808">Transferase</keyword>
<feature type="region of interest" description="Disordered" evidence="8">
    <location>
        <begin position="45"/>
        <end position="66"/>
    </location>
</feature>
<dbReference type="SUPFAM" id="SSF57756">
    <property type="entry name" value="Retrovirus zinc finger-like domains"/>
    <property type="match status" value="1"/>
</dbReference>
<comment type="caution">
    <text evidence="10">The sequence shown here is derived from an EMBL/GenBank/DDBJ whole genome shotgun (WGS) entry which is preliminary data.</text>
</comment>
<dbReference type="InterPro" id="IPR036875">
    <property type="entry name" value="Znf_CCHC_sf"/>
</dbReference>
<dbReference type="Gene3D" id="4.10.60.10">
    <property type="entry name" value="Zinc finger, CCHC-type"/>
    <property type="match status" value="1"/>
</dbReference>
<dbReference type="InterPro" id="IPR001878">
    <property type="entry name" value="Znf_CCHC"/>
</dbReference>
<dbReference type="SUPFAM" id="SSF56672">
    <property type="entry name" value="DNA/RNA polymerases"/>
    <property type="match status" value="1"/>
</dbReference>
<evidence type="ECO:0000256" key="5">
    <source>
        <dbReference type="ARBA" id="ARBA00022801"/>
    </source>
</evidence>
<protein>
    <recommendedName>
        <fullName evidence="9">CCHC-type domain-containing protein</fullName>
    </recommendedName>
</protein>
<dbReference type="GO" id="GO:0016787">
    <property type="term" value="F:hydrolase activity"/>
    <property type="evidence" value="ECO:0007669"/>
    <property type="project" value="UniProtKB-KW"/>
</dbReference>
<reference evidence="10 11" key="1">
    <citation type="submission" date="2018-08" db="EMBL/GenBank/DDBJ databases">
        <title>Genome and evolution of the arbuscular mycorrhizal fungus Diversispora epigaea (formerly Glomus versiforme) and its bacterial endosymbionts.</title>
        <authorList>
            <person name="Sun X."/>
            <person name="Fei Z."/>
            <person name="Harrison M."/>
        </authorList>
    </citation>
    <scope>NUCLEOTIDE SEQUENCE [LARGE SCALE GENOMIC DNA]</scope>
    <source>
        <strain evidence="10 11">IT104</strain>
    </source>
</reference>
<evidence type="ECO:0000256" key="2">
    <source>
        <dbReference type="ARBA" id="ARBA00022695"/>
    </source>
</evidence>
<evidence type="ECO:0000256" key="7">
    <source>
        <dbReference type="PROSITE-ProRule" id="PRU00047"/>
    </source>
</evidence>
<proteinExistence type="predicted"/>
<keyword evidence="7" id="KW-0862">Zinc</keyword>
<dbReference type="InterPro" id="IPR041373">
    <property type="entry name" value="RT_RNaseH"/>
</dbReference>
<evidence type="ECO:0000256" key="1">
    <source>
        <dbReference type="ARBA" id="ARBA00022679"/>
    </source>
</evidence>
<evidence type="ECO:0000256" key="4">
    <source>
        <dbReference type="ARBA" id="ARBA00022759"/>
    </source>
</evidence>
<evidence type="ECO:0000256" key="8">
    <source>
        <dbReference type="SAM" id="MobiDB-lite"/>
    </source>
</evidence>
<keyword evidence="11" id="KW-1185">Reference proteome</keyword>
<evidence type="ECO:0000259" key="9">
    <source>
        <dbReference type="PROSITE" id="PS50158"/>
    </source>
</evidence>
<keyword evidence="5" id="KW-0378">Hydrolase</keyword>
<keyword evidence="2" id="KW-0548">Nucleotidyltransferase</keyword>
<evidence type="ECO:0000256" key="6">
    <source>
        <dbReference type="ARBA" id="ARBA00022918"/>
    </source>
</evidence>
<dbReference type="Proteomes" id="UP000266861">
    <property type="component" value="Unassembled WGS sequence"/>
</dbReference>
<keyword evidence="4" id="KW-0255">Endonuclease</keyword>
<name>A0A397J641_9GLOM</name>
<accession>A0A397J641</accession>
<dbReference type="GO" id="GO:0003676">
    <property type="term" value="F:nucleic acid binding"/>
    <property type="evidence" value="ECO:0007669"/>
    <property type="project" value="InterPro"/>
</dbReference>
<keyword evidence="3" id="KW-0540">Nuclease</keyword>
<dbReference type="PROSITE" id="PS50158">
    <property type="entry name" value="ZF_CCHC"/>
    <property type="match status" value="1"/>
</dbReference>
<dbReference type="OrthoDB" id="5920460at2759"/>
<dbReference type="SMART" id="SM00343">
    <property type="entry name" value="ZnF_C2HC"/>
    <property type="match status" value="1"/>
</dbReference>
<dbReference type="GO" id="GO:0003964">
    <property type="term" value="F:RNA-directed DNA polymerase activity"/>
    <property type="evidence" value="ECO:0007669"/>
    <property type="project" value="UniProtKB-KW"/>
</dbReference>
<dbReference type="Pfam" id="PF00098">
    <property type="entry name" value="zf-CCHC"/>
    <property type="match status" value="1"/>
</dbReference>
<dbReference type="GO" id="GO:0008270">
    <property type="term" value="F:zinc ion binding"/>
    <property type="evidence" value="ECO:0007669"/>
    <property type="project" value="UniProtKB-KW"/>
</dbReference>
<sequence>MDKQTETIKEPLEPITEVEEKAVTISEKIQETRKELDEEELIAKWKQQDEMDGEELISGWKQPEKEIESENIENKENNEEKEELKEMIKKLTRKMNKLTIKLTKMEKSQHDSNNTQPRKYIECYNCGKKGHISKECRGSIKRNKYGNNNYLNKNNNCRNYNCCNQNNHDDNRNKEQKHYHRFRKTTGKVKGREYVHRNTKDENGKDFVIEFASQSIGNTKKNYNATELELNATIWAMEKFYYYLGYSHFILITDHSAMTYLKNNPIKELKG</sequence>
<dbReference type="InterPro" id="IPR043502">
    <property type="entry name" value="DNA/RNA_pol_sf"/>
</dbReference>
<dbReference type="Pfam" id="PF17917">
    <property type="entry name" value="RT_RNaseH"/>
    <property type="match status" value="1"/>
</dbReference>
<organism evidence="10 11">
    <name type="scientific">Diversispora epigaea</name>
    <dbReference type="NCBI Taxonomy" id="1348612"/>
    <lineage>
        <taxon>Eukaryota</taxon>
        <taxon>Fungi</taxon>
        <taxon>Fungi incertae sedis</taxon>
        <taxon>Mucoromycota</taxon>
        <taxon>Glomeromycotina</taxon>
        <taxon>Glomeromycetes</taxon>
        <taxon>Diversisporales</taxon>
        <taxon>Diversisporaceae</taxon>
        <taxon>Diversispora</taxon>
    </lineage>
</organism>
<dbReference type="STRING" id="1348612.A0A397J641"/>
<dbReference type="EMBL" id="PQFF01000103">
    <property type="protein sequence ID" value="RHZ82218.1"/>
    <property type="molecule type" value="Genomic_DNA"/>
</dbReference>
<evidence type="ECO:0000256" key="3">
    <source>
        <dbReference type="ARBA" id="ARBA00022722"/>
    </source>
</evidence>